<dbReference type="InterPro" id="IPR051159">
    <property type="entry name" value="Hexapeptide_acetyltransf"/>
</dbReference>
<evidence type="ECO:0000313" key="4">
    <source>
        <dbReference type="Proteomes" id="UP000823928"/>
    </source>
</evidence>
<dbReference type="Proteomes" id="UP000823928">
    <property type="component" value="Unassembled WGS sequence"/>
</dbReference>
<dbReference type="EMBL" id="DVIU01000044">
    <property type="protein sequence ID" value="HIS35416.1"/>
    <property type="molecule type" value="Genomic_DNA"/>
</dbReference>
<evidence type="ECO:0000313" key="3">
    <source>
        <dbReference type="EMBL" id="HIS35416.1"/>
    </source>
</evidence>
<dbReference type="PANTHER" id="PTHR23416">
    <property type="entry name" value="SIALIC ACID SYNTHASE-RELATED"/>
    <property type="match status" value="1"/>
</dbReference>
<reference evidence="3" key="1">
    <citation type="submission" date="2020-10" db="EMBL/GenBank/DDBJ databases">
        <authorList>
            <person name="Gilroy R."/>
        </authorList>
    </citation>
    <scope>NUCLEOTIDE SEQUENCE</scope>
    <source>
        <strain evidence="3">6276</strain>
    </source>
</reference>
<sequence length="190" mass="20564">MNSNWAKLLLRLQKVKYGKKLLLKGVPLIINHGKSIEIGDYVTIKSSIFSNLAGLYSRSIVVARTRSAEIKIGNNVGMSGATIYARRGIYIGDNTQIGANCKILDNDFHPLDFNSRNILSRERNEAEIEIPSKEIYIGANCFIGCNSIILKGTKLGDGSVVGAGAVVAGEFPSNSVIVGNPARVIRTIDQ</sequence>
<dbReference type="InterPro" id="IPR001451">
    <property type="entry name" value="Hexapep"/>
</dbReference>
<dbReference type="SUPFAM" id="SSF51161">
    <property type="entry name" value="Trimeric LpxA-like enzymes"/>
    <property type="match status" value="1"/>
</dbReference>
<dbReference type="Gene3D" id="2.160.10.10">
    <property type="entry name" value="Hexapeptide repeat proteins"/>
    <property type="match status" value="1"/>
</dbReference>
<reference evidence="3" key="2">
    <citation type="journal article" date="2021" name="PeerJ">
        <title>Extensive microbial diversity within the chicken gut microbiome revealed by metagenomics and culture.</title>
        <authorList>
            <person name="Gilroy R."/>
            <person name="Ravi A."/>
            <person name="Getino M."/>
            <person name="Pursley I."/>
            <person name="Horton D.L."/>
            <person name="Alikhan N.F."/>
            <person name="Baker D."/>
            <person name="Gharbi K."/>
            <person name="Hall N."/>
            <person name="Watson M."/>
            <person name="Adriaenssens E.M."/>
            <person name="Foster-Nyarko E."/>
            <person name="Jarju S."/>
            <person name="Secka A."/>
            <person name="Antonio M."/>
            <person name="Oren A."/>
            <person name="Chaudhuri R.R."/>
            <person name="La Ragione R."/>
            <person name="Hildebrand F."/>
            <person name="Pallen M.J."/>
        </authorList>
    </citation>
    <scope>NUCLEOTIDE SEQUENCE</scope>
    <source>
        <strain evidence="3">6276</strain>
    </source>
</reference>
<dbReference type="AlphaFoldDB" id="A0A9D1EX84"/>
<accession>A0A9D1EX84</accession>
<keyword evidence="2" id="KW-0808">Transferase</keyword>
<comment type="caution">
    <text evidence="3">The sequence shown here is derived from an EMBL/GenBank/DDBJ whole genome shotgun (WGS) entry which is preliminary data.</text>
</comment>
<gene>
    <name evidence="3" type="ORF">IAC10_02130</name>
</gene>
<keyword evidence="3" id="KW-0012">Acyltransferase</keyword>
<evidence type="ECO:0000256" key="2">
    <source>
        <dbReference type="ARBA" id="ARBA00022679"/>
    </source>
</evidence>
<dbReference type="CDD" id="cd04647">
    <property type="entry name" value="LbH_MAT_like"/>
    <property type="match status" value="1"/>
</dbReference>
<dbReference type="Pfam" id="PF14602">
    <property type="entry name" value="Hexapep_2"/>
    <property type="match status" value="2"/>
</dbReference>
<name>A0A9D1EX84_9BACT</name>
<protein>
    <submittedName>
        <fullName evidence="3">Acyltransferase</fullName>
    </submittedName>
</protein>
<dbReference type="PANTHER" id="PTHR23416:SF23">
    <property type="entry name" value="ACETYLTRANSFERASE C18B11.09C-RELATED"/>
    <property type="match status" value="1"/>
</dbReference>
<dbReference type="InterPro" id="IPR011004">
    <property type="entry name" value="Trimer_LpxA-like_sf"/>
</dbReference>
<proteinExistence type="inferred from homology"/>
<dbReference type="GO" id="GO:0008374">
    <property type="term" value="F:O-acyltransferase activity"/>
    <property type="evidence" value="ECO:0007669"/>
    <property type="project" value="TreeGrafter"/>
</dbReference>
<dbReference type="GO" id="GO:0005829">
    <property type="term" value="C:cytosol"/>
    <property type="evidence" value="ECO:0007669"/>
    <property type="project" value="TreeGrafter"/>
</dbReference>
<organism evidence="3 4">
    <name type="scientific">Candidatus Scatousia excrementigallinarum</name>
    <dbReference type="NCBI Taxonomy" id="2840935"/>
    <lineage>
        <taxon>Bacteria</taxon>
        <taxon>Candidatus Scatousia</taxon>
    </lineage>
</organism>
<evidence type="ECO:0000256" key="1">
    <source>
        <dbReference type="ARBA" id="ARBA00007274"/>
    </source>
</evidence>
<comment type="similarity">
    <text evidence="1">Belongs to the transferase hexapeptide repeat family.</text>
</comment>